<name>C7LKA4_KARMS</name>
<dbReference type="InterPro" id="IPR027417">
    <property type="entry name" value="P-loop_NTPase"/>
</dbReference>
<evidence type="ECO:0000259" key="11">
    <source>
        <dbReference type="PROSITE" id="PS51712"/>
    </source>
</evidence>
<dbReference type="Gene3D" id="3.30.300.20">
    <property type="match status" value="1"/>
</dbReference>
<dbReference type="CDD" id="cd01894">
    <property type="entry name" value="EngA1"/>
    <property type="match status" value="1"/>
</dbReference>
<dbReference type="HAMAP" id="MF_00195">
    <property type="entry name" value="GTPase_Der"/>
    <property type="match status" value="1"/>
</dbReference>
<feature type="binding site" evidence="8">
    <location>
        <begin position="9"/>
        <end position="16"/>
    </location>
    <ligand>
        <name>GTP</name>
        <dbReference type="ChEBI" id="CHEBI:37565"/>
        <label>1</label>
    </ligand>
</feature>
<comment type="function">
    <text evidence="8 10">GTPase that plays an essential role in the late steps of ribosome biogenesis.</text>
</comment>
<reference evidence="12 13" key="1">
    <citation type="journal article" date="2009" name="Proc. Natl. Acad. Sci. U.S.A.">
        <title>Convergent evolution of metabolic roles in bacterial co-symbionts of insects.</title>
        <authorList>
            <person name="McCutcheon J.P."/>
            <person name="McDonald B.R."/>
            <person name="Moran N.A."/>
        </authorList>
    </citation>
    <scope>NUCLEOTIDE SEQUENCE [LARGE SCALE GENOMIC DNA]</scope>
    <source>
        <strain evidence="12 13">SMDSEM</strain>
    </source>
</reference>
<dbReference type="FunFam" id="3.40.50.300:FF:000494">
    <property type="entry name" value="tRNA modification GTPase MnmE"/>
    <property type="match status" value="1"/>
</dbReference>
<evidence type="ECO:0000256" key="5">
    <source>
        <dbReference type="ARBA" id="ARBA00022741"/>
    </source>
</evidence>
<dbReference type="EMBL" id="CP001605">
    <property type="protein sequence ID" value="ACU52866.1"/>
    <property type="molecule type" value="Genomic_DNA"/>
</dbReference>
<evidence type="ECO:0000256" key="3">
    <source>
        <dbReference type="ARBA" id="ARBA00022517"/>
    </source>
</evidence>
<dbReference type="NCBIfam" id="TIGR03594">
    <property type="entry name" value="GTPase_EngA"/>
    <property type="match status" value="1"/>
</dbReference>
<evidence type="ECO:0000313" key="13">
    <source>
        <dbReference type="Proteomes" id="UP000008074"/>
    </source>
</evidence>
<keyword evidence="4 10" id="KW-0677">Repeat</keyword>
<gene>
    <name evidence="12" type="primary">engA</name>
    <name evidence="8" type="synonym">der</name>
    <name evidence="12" type="ordered locus">SMDSEM_158</name>
</gene>
<dbReference type="InterPro" id="IPR016484">
    <property type="entry name" value="GTPase_Der"/>
</dbReference>
<keyword evidence="5 8" id="KW-0547">Nucleotide-binding</keyword>
<accession>C7LKA4</accession>
<evidence type="ECO:0000256" key="8">
    <source>
        <dbReference type="HAMAP-Rule" id="MF_00195"/>
    </source>
</evidence>
<dbReference type="PIRSF" id="PIRSF006485">
    <property type="entry name" value="GTP-binding_EngA"/>
    <property type="match status" value="1"/>
</dbReference>
<comment type="subunit">
    <text evidence="8">Associates with the 50S ribosomal subunit.</text>
</comment>
<evidence type="ECO:0000256" key="7">
    <source>
        <dbReference type="ARBA" id="ARBA00032345"/>
    </source>
</evidence>
<dbReference type="CDD" id="cd01895">
    <property type="entry name" value="EngA2"/>
    <property type="match status" value="1"/>
</dbReference>
<organism evidence="12 13">
    <name type="scientific">Karelsulcia muelleri (strain SMDSEM)</name>
    <name type="common">Sulcia muelleri</name>
    <dbReference type="NCBI Taxonomy" id="595499"/>
    <lineage>
        <taxon>Bacteria</taxon>
        <taxon>Pseudomonadati</taxon>
        <taxon>Bacteroidota</taxon>
        <taxon>Flavobacteriia</taxon>
        <taxon>Flavobacteriales</taxon>
        <taxon>Candidatus Karelsulcia</taxon>
    </lineage>
</organism>
<sequence length="438" mass="50491">MTKLVSIVGRSNVGKSTLFNRLIGYKKSIVNSKSGVTRDRNYGFCNWNGIDFCLIDTGGYTNKFNNIFDKKICEQFFFALEESDLILFLVDPSNKILEIDYEISKILHKLKKTIYLVINKIDLLKKKENISEFFKLGFSKKYCISSINGAGTGELLDSIVEIFKNTETDFFVKKKNQFIPKLAIVGRPNVGKSTLINTLLKKNQNIVSNISGTTRDSLEVFYKKFGIECILVDTAGIRKKNKIKENIEFYSVMRAIKSIKNSDVCLLLIDSISGMESQDLNIFKIIENNNKGIILLINKCDLIKNKFLEKIFKKQIKKIIAPFKDVPIFFTSSYKKKNLIKSLKTAIKIAFKLKLKIKTSLLNKIMLPIINKYPHPLINGKPITIKYCSQLPTYNPQFIFFSNYPNLIKKSYKRFIEKKLREKFNFTGIPIKILFRLK</sequence>
<evidence type="ECO:0000256" key="2">
    <source>
        <dbReference type="ARBA" id="ARBA00020953"/>
    </source>
</evidence>
<dbReference type="InterPro" id="IPR006073">
    <property type="entry name" value="GTP-bd"/>
</dbReference>
<evidence type="ECO:0000256" key="10">
    <source>
        <dbReference type="RuleBase" id="RU004481"/>
    </source>
</evidence>
<dbReference type="InterPro" id="IPR031166">
    <property type="entry name" value="G_ENGA"/>
</dbReference>
<keyword evidence="3 8" id="KW-0690">Ribosome biogenesis</keyword>
<dbReference type="Pfam" id="PF01926">
    <property type="entry name" value="MMR_HSR1"/>
    <property type="match status" value="2"/>
</dbReference>
<dbReference type="STRING" id="595499.SMDSEM_158"/>
<dbReference type="GO" id="GO:0043022">
    <property type="term" value="F:ribosome binding"/>
    <property type="evidence" value="ECO:0007669"/>
    <property type="project" value="TreeGrafter"/>
</dbReference>
<feature type="binding site" evidence="8">
    <location>
        <begin position="119"/>
        <end position="122"/>
    </location>
    <ligand>
        <name>GTP</name>
        <dbReference type="ChEBI" id="CHEBI:37565"/>
        <label>1</label>
    </ligand>
</feature>
<dbReference type="HOGENOM" id="CLU_016077_6_2_10"/>
<dbReference type="FunFam" id="3.30.300.20:FF:000004">
    <property type="entry name" value="GTPase Der"/>
    <property type="match status" value="1"/>
</dbReference>
<dbReference type="SUPFAM" id="SSF52540">
    <property type="entry name" value="P-loop containing nucleoside triphosphate hydrolases"/>
    <property type="match status" value="2"/>
</dbReference>
<feature type="domain" description="EngA-type G" evidence="11">
    <location>
        <begin position="3"/>
        <end position="167"/>
    </location>
</feature>
<evidence type="ECO:0000256" key="4">
    <source>
        <dbReference type="ARBA" id="ARBA00022737"/>
    </source>
</evidence>
<feature type="binding site" evidence="8">
    <location>
        <begin position="56"/>
        <end position="60"/>
    </location>
    <ligand>
        <name>GTP</name>
        <dbReference type="ChEBI" id="CHEBI:37565"/>
        <label>1</label>
    </ligand>
</feature>
<dbReference type="PRINTS" id="PR00326">
    <property type="entry name" value="GTP1OBG"/>
</dbReference>
<dbReference type="InterPro" id="IPR015946">
    <property type="entry name" value="KH_dom-like_a/b"/>
</dbReference>
<feature type="binding site" evidence="8">
    <location>
        <begin position="298"/>
        <end position="301"/>
    </location>
    <ligand>
        <name>GTP</name>
        <dbReference type="ChEBI" id="CHEBI:37565"/>
        <label>2</label>
    </ligand>
</feature>
<feature type="binding site" evidence="8">
    <location>
        <begin position="233"/>
        <end position="237"/>
    </location>
    <ligand>
        <name>GTP</name>
        <dbReference type="ChEBI" id="CHEBI:37565"/>
        <label>2</label>
    </ligand>
</feature>
<feature type="binding site" evidence="8">
    <location>
        <begin position="186"/>
        <end position="193"/>
    </location>
    <ligand>
        <name>GTP</name>
        <dbReference type="ChEBI" id="CHEBI:37565"/>
        <label>2</label>
    </ligand>
</feature>
<proteinExistence type="inferred from homology"/>
<protein>
    <recommendedName>
        <fullName evidence="2 8">GTPase Der</fullName>
    </recommendedName>
    <alternativeName>
        <fullName evidence="7 8">GTP-binding protein EngA</fullName>
    </alternativeName>
</protein>
<dbReference type="Gene3D" id="3.40.50.300">
    <property type="entry name" value="P-loop containing nucleotide triphosphate hydrolases"/>
    <property type="match status" value="2"/>
</dbReference>
<dbReference type="InterPro" id="IPR005225">
    <property type="entry name" value="Small_GTP-bd"/>
</dbReference>
<dbReference type="InterPro" id="IPR032859">
    <property type="entry name" value="KH_dom-like"/>
</dbReference>
<dbReference type="KEGG" id="sms:SMDSEM_158"/>
<dbReference type="GO" id="GO:0042254">
    <property type="term" value="P:ribosome biogenesis"/>
    <property type="evidence" value="ECO:0007669"/>
    <property type="project" value="UniProtKB-KW"/>
</dbReference>
<feature type="domain" description="EngA-type G" evidence="11">
    <location>
        <begin position="180"/>
        <end position="354"/>
    </location>
</feature>
<dbReference type="PROSITE" id="PS51712">
    <property type="entry name" value="G_ENGA"/>
    <property type="match status" value="2"/>
</dbReference>
<dbReference type="PANTHER" id="PTHR43834">
    <property type="entry name" value="GTPASE DER"/>
    <property type="match status" value="1"/>
</dbReference>
<dbReference type="NCBIfam" id="TIGR00231">
    <property type="entry name" value="small_GTP"/>
    <property type="match status" value="2"/>
</dbReference>
<keyword evidence="6 8" id="KW-0342">GTP-binding</keyword>
<evidence type="ECO:0000313" key="12">
    <source>
        <dbReference type="EMBL" id="ACU52866.1"/>
    </source>
</evidence>
<evidence type="ECO:0000256" key="1">
    <source>
        <dbReference type="ARBA" id="ARBA00008279"/>
    </source>
</evidence>
<comment type="similarity">
    <text evidence="1 8 9 10">Belongs to the TRAFAC class TrmE-Era-EngA-EngB-Septin-like GTPase superfamily. EngA (Der) GTPase family.</text>
</comment>
<dbReference type="GO" id="GO:0005525">
    <property type="term" value="F:GTP binding"/>
    <property type="evidence" value="ECO:0007669"/>
    <property type="project" value="UniProtKB-UniRule"/>
</dbReference>
<dbReference type="PANTHER" id="PTHR43834:SF6">
    <property type="entry name" value="GTPASE DER"/>
    <property type="match status" value="1"/>
</dbReference>
<dbReference type="Pfam" id="PF14714">
    <property type="entry name" value="KH_dom-like"/>
    <property type="match status" value="1"/>
</dbReference>
<dbReference type="AlphaFoldDB" id="C7LKA4"/>
<dbReference type="Proteomes" id="UP000008074">
    <property type="component" value="Chromosome"/>
</dbReference>
<evidence type="ECO:0000256" key="9">
    <source>
        <dbReference type="PROSITE-ProRule" id="PRU01049"/>
    </source>
</evidence>
<evidence type="ECO:0000256" key="6">
    <source>
        <dbReference type="ARBA" id="ARBA00023134"/>
    </source>
</evidence>